<comment type="caution">
    <text evidence="1">The sequence shown here is derived from an EMBL/GenBank/DDBJ whole genome shotgun (WGS) entry which is preliminary data.</text>
</comment>
<name>A0A9N7U434_PLEPL</name>
<proteinExistence type="predicted"/>
<accession>A0A9N7U434</accession>
<reference evidence="1" key="1">
    <citation type="submission" date="2020-03" db="EMBL/GenBank/DDBJ databases">
        <authorList>
            <person name="Weist P."/>
        </authorList>
    </citation>
    <scope>NUCLEOTIDE SEQUENCE</scope>
</reference>
<dbReference type="Proteomes" id="UP001153269">
    <property type="component" value="Unassembled WGS sequence"/>
</dbReference>
<protein>
    <submittedName>
        <fullName evidence="1">Uncharacterized protein</fullName>
    </submittedName>
</protein>
<sequence>MWAGQTDLIQDQTWTQTGFTFDLRRFNRNFREEEATSDVLTQVVFICLSDPFLSPTGKWRQLKTQTTEEESNPRC</sequence>
<gene>
    <name evidence="1" type="ORF">PLEPLA_LOCUS11996</name>
</gene>
<evidence type="ECO:0000313" key="2">
    <source>
        <dbReference type="Proteomes" id="UP001153269"/>
    </source>
</evidence>
<dbReference type="AlphaFoldDB" id="A0A9N7U434"/>
<organism evidence="1 2">
    <name type="scientific">Pleuronectes platessa</name>
    <name type="common">European plaice</name>
    <dbReference type="NCBI Taxonomy" id="8262"/>
    <lineage>
        <taxon>Eukaryota</taxon>
        <taxon>Metazoa</taxon>
        <taxon>Chordata</taxon>
        <taxon>Craniata</taxon>
        <taxon>Vertebrata</taxon>
        <taxon>Euteleostomi</taxon>
        <taxon>Actinopterygii</taxon>
        <taxon>Neopterygii</taxon>
        <taxon>Teleostei</taxon>
        <taxon>Neoteleostei</taxon>
        <taxon>Acanthomorphata</taxon>
        <taxon>Carangaria</taxon>
        <taxon>Pleuronectiformes</taxon>
        <taxon>Pleuronectoidei</taxon>
        <taxon>Pleuronectidae</taxon>
        <taxon>Pleuronectes</taxon>
    </lineage>
</organism>
<keyword evidence="2" id="KW-1185">Reference proteome</keyword>
<evidence type="ECO:0000313" key="1">
    <source>
        <dbReference type="EMBL" id="CAB1424075.1"/>
    </source>
</evidence>
<dbReference type="EMBL" id="CADEAL010000703">
    <property type="protein sequence ID" value="CAB1424075.1"/>
    <property type="molecule type" value="Genomic_DNA"/>
</dbReference>